<gene>
    <name evidence="2" type="ORF">Dsin_023270</name>
</gene>
<evidence type="ECO:0000313" key="2">
    <source>
        <dbReference type="EMBL" id="KAK3199855.1"/>
    </source>
</evidence>
<comment type="caution">
    <text evidence="2">The sequence shown here is derived from an EMBL/GenBank/DDBJ whole genome shotgun (WGS) entry which is preliminary data.</text>
</comment>
<dbReference type="AlphaFoldDB" id="A0AAE0E0I7"/>
<dbReference type="Proteomes" id="UP001281410">
    <property type="component" value="Unassembled WGS sequence"/>
</dbReference>
<name>A0AAE0E0I7_9ROSI</name>
<feature type="compositionally biased region" description="Basic residues" evidence="1">
    <location>
        <begin position="1"/>
        <end position="10"/>
    </location>
</feature>
<reference evidence="2" key="1">
    <citation type="journal article" date="2023" name="Plant J.">
        <title>Genome sequences and population genomics provide insights into the demographic history, inbreeding, and mutation load of two 'living fossil' tree species of Dipteronia.</title>
        <authorList>
            <person name="Feng Y."/>
            <person name="Comes H.P."/>
            <person name="Chen J."/>
            <person name="Zhu S."/>
            <person name="Lu R."/>
            <person name="Zhang X."/>
            <person name="Li P."/>
            <person name="Qiu J."/>
            <person name="Olsen K.M."/>
            <person name="Qiu Y."/>
        </authorList>
    </citation>
    <scope>NUCLEOTIDE SEQUENCE</scope>
    <source>
        <strain evidence="2">NBL</strain>
    </source>
</reference>
<accession>A0AAE0E0I7</accession>
<protein>
    <submittedName>
        <fullName evidence="2">Uncharacterized protein</fullName>
    </submittedName>
</protein>
<evidence type="ECO:0000313" key="3">
    <source>
        <dbReference type="Proteomes" id="UP001281410"/>
    </source>
</evidence>
<sequence length="102" mass="12089">MASKSKKKATSRSSGTEGCASRRSWIRIYKQQQITGDGAVCWQKEIEIQRRREEMLEKNLRSVRCIERALKKIKTLETKEDIFERNMRFVENFKITGSLRFE</sequence>
<evidence type="ECO:0000256" key="1">
    <source>
        <dbReference type="SAM" id="MobiDB-lite"/>
    </source>
</evidence>
<organism evidence="2 3">
    <name type="scientific">Dipteronia sinensis</name>
    <dbReference type="NCBI Taxonomy" id="43782"/>
    <lineage>
        <taxon>Eukaryota</taxon>
        <taxon>Viridiplantae</taxon>
        <taxon>Streptophyta</taxon>
        <taxon>Embryophyta</taxon>
        <taxon>Tracheophyta</taxon>
        <taxon>Spermatophyta</taxon>
        <taxon>Magnoliopsida</taxon>
        <taxon>eudicotyledons</taxon>
        <taxon>Gunneridae</taxon>
        <taxon>Pentapetalae</taxon>
        <taxon>rosids</taxon>
        <taxon>malvids</taxon>
        <taxon>Sapindales</taxon>
        <taxon>Sapindaceae</taxon>
        <taxon>Hippocastanoideae</taxon>
        <taxon>Acereae</taxon>
        <taxon>Dipteronia</taxon>
    </lineage>
</organism>
<feature type="region of interest" description="Disordered" evidence="1">
    <location>
        <begin position="1"/>
        <end position="20"/>
    </location>
</feature>
<keyword evidence="3" id="KW-1185">Reference proteome</keyword>
<proteinExistence type="predicted"/>
<dbReference type="EMBL" id="JANJYJ010000007">
    <property type="protein sequence ID" value="KAK3199855.1"/>
    <property type="molecule type" value="Genomic_DNA"/>
</dbReference>